<evidence type="ECO:0000313" key="5">
    <source>
        <dbReference type="Proteomes" id="UP000475249"/>
    </source>
</evidence>
<keyword evidence="2" id="KW-1133">Transmembrane helix</keyword>
<protein>
    <submittedName>
        <fullName evidence="4">SLATT domain-containing protein</fullName>
    </submittedName>
</protein>
<proteinExistence type="predicted"/>
<keyword evidence="2" id="KW-0812">Transmembrane</keyword>
<gene>
    <name evidence="4" type="ORF">GTQ38_09755</name>
</gene>
<dbReference type="NCBIfam" id="NF033633">
    <property type="entry name" value="SLATT_2"/>
    <property type="match status" value="1"/>
</dbReference>
<keyword evidence="2" id="KW-0472">Membrane</keyword>
<evidence type="ECO:0000313" key="4">
    <source>
        <dbReference type="EMBL" id="NAS12286.1"/>
    </source>
</evidence>
<evidence type="ECO:0000259" key="3">
    <source>
        <dbReference type="Pfam" id="PF18183"/>
    </source>
</evidence>
<name>A0A6L9EC62_9FLAO</name>
<feature type="coiled-coil region" evidence="1">
    <location>
        <begin position="188"/>
        <end position="227"/>
    </location>
</feature>
<dbReference type="InterPro" id="IPR040688">
    <property type="entry name" value="SLATT_2"/>
</dbReference>
<dbReference type="Proteomes" id="UP000475249">
    <property type="component" value="Unassembled WGS sequence"/>
</dbReference>
<evidence type="ECO:0000256" key="2">
    <source>
        <dbReference type="SAM" id="Phobius"/>
    </source>
</evidence>
<keyword evidence="5" id="KW-1185">Reference proteome</keyword>
<dbReference type="AlphaFoldDB" id="A0A6L9EC62"/>
<comment type="caution">
    <text evidence="4">The sequence shown here is derived from an EMBL/GenBank/DDBJ whole genome shotgun (WGS) entry which is preliminary data.</text>
</comment>
<keyword evidence="1" id="KW-0175">Coiled coil</keyword>
<dbReference type="Pfam" id="PF18183">
    <property type="entry name" value="SLATT_2"/>
    <property type="match status" value="1"/>
</dbReference>
<dbReference type="EMBL" id="WXYO01000004">
    <property type="protein sequence ID" value="NAS12286.1"/>
    <property type="molecule type" value="Genomic_DNA"/>
</dbReference>
<accession>A0A6L9EC62</accession>
<feature type="transmembrane region" description="Helical" evidence="2">
    <location>
        <begin position="89"/>
        <end position="108"/>
    </location>
</feature>
<organism evidence="4 5">
    <name type="scientific">Poritiphilus flavus</name>
    <dbReference type="NCBI Taxonomy" id="2697053"/>
    <lineage>
        <taxon>Bacteria</taxon>
        <taxon>Pseudomonadati</taxon>
        <taxon>Bacteroidota</taxon>
        <taxon>Flavobacteriia</taxon>
        <taxon>Flavobacteriales</taxon>
        <taxon>Flavobacteriaceae</taxon>
        <taxon>Poritiphilus</taxon>
    </lineage>
</organism>
<feature type="transmembrane region" description="Helical" evidence="2">
    <location>
        <begin position="48"/>
        <end position="69"/>
    </location>
</feature>
<dbReference type="SUPFAM" id="SSF47162">
    <property type="entry name" value="Apolipoprotein"/>
    <property type="match status" value="1"/>
</dbReference>
<feature type="domain" description="SMODS and SLOG-associating 2TM effector" evidence="3">
    <location>
        <begin position="34"/>
        <end position="183"/>
    </location>
</feature>
<reference evidence="4 5" key="1">
    <citation type="submission" date="2020-01" db="EMBL/GenBank/DDBJ databases">
        <title>Bacteria diversity of Porities sp.</title>
        <authorList>
            <person name="Wang G."/>
        </authorList>
    </citation>
    <scope>NUCLEOTIDE SEQUENCE [LARGE SCALE GENOMIC DNA]</scope>
    <source>
        <strain evidence="4 5">R33</strain>
    </source>
</reference>
<dbReference type="RefSeq" id="WP_161435324.1">
    <property type="nucleotide sequence ID" value="NZ_WXYO01000004.1"/>
</dbReference>
<sequence length="312" mass="35897">MGKDKTTERDWFIDQIEDKMVKNYLTLFIEYVDEKITWYKRHRKIKGVLSNVLVSVAVVSFSMSLILIVLKSPNDDISIFGKCFNVYSSGYVCLMIASTVLLIDRLFGHSSGWIRYMMAQLEIENSISEYHAQWLNSISKANLGQLTSEDKVSLITLLSNFDNTIKSIVIKETLEWKTNFTVQLEKFRSNVDANLRKAKTNLEKYQSELKEKLKKDLEDEKASLEKGNLILQISRPEKSIVEITVSGEDLEKPIVKKVEEHQLSTSFLKLRQGVYQFHFNLIKESKTVAISEKILTVNPNKTTEEKISLKAP</sequence>
<evidence type="ECO:0000256" key="1">
    <source>
        <dbReference type="SAM" id="Coils"/>
    </source>
</evidence>